<gene>
    <name evidence="2" type="ORF">ACFPPA_00365</name>
</gene>
<evidence type="ECO:0000313" key="2">
    <source>
        <dbReference type="EMBL" id="MFC5524185.1"/>
    </source>
</evidence>
<reference evidence="3" key="1">
    <citation type="journal article" date="2019" name="Int. J. Syst. Evol. Microbiol.">
        <title>The Global Catalogue of Microorganisms (GCM) 10K type strain sequencing project: providing services to taxonomists for standard genome sequencing and annotation.</title>
        <authorList>
            <consortium name="The Broad Institute Genomics Platform"/>
            <consortium name="The Broad Institute Genome Sequencing Center for Infectious Disease"/>
            <person name="Wu L."/>
            <person name="Ma J."/>
        </authorList>
    </citation>
    <scope>NUCLEOTIDE SEQUENCE [LARGE SCALE GENOMIC DNA]</scope>
    <source>
        <strain evidence="3">CGMCC 1.16619</strain>
    </source>
</reference>
<protein>
    <submittedName>
        <fullName evidence="2">Uncharacterized protein</fullName>
    </submittedName>
</protein>
<feature type="signal peptide" evidence="1">
    <location>
        <begin position="1"/>
        <end position="22"/>
    </location>
</feature>
<sequence length="102" mass="10501">MKRLIIAASVALGVACASSASAARLETYAINLHFGYGLIAFVGNSPAEYARAKQAADNWEGRRHLGLGPLTVAAVAIDNSAGVAGEIRVIGPDKAVAVVKLR</sequence>
<keyword evidence="3" id="KW-1185">Reference proteome</keyword>
<organism evidence="2 3">
    <name type="scientific">Rhodanobacter ginsengisoli</name>
    <dbReference type="NCBI Taxonomy" id="418646"/>
    <lineage>
        <taxon>Bacteria</taxon>
        <taxon>Pseudomonadati</taxon>
        <taxon>Pseudomonadota</taxon>
        <taxon>Gammaproteobacteria</taxon>
        <taxon>Lysobacterales</taxon>
        <taxon>Rhodanobacteraceae</taxon>
        <taxon>Rhodanobacter</taxon>
    </lineage>
</organism>
<name>A0ABW0QIL5_9GAMM</name>
<keyword evidence="1" id="KW-0732">Signal</keyword>
<dbReference type="RefSeq" id="WP_377316151.1">
    <property type="nucleotide sequence ID" value="NZ_JBHSNF010000001.1"/>
</dbReference>
<comment type="caution">
    <text evidence="2">The sequence shown here is derived from an EMBL/GenBank/DDBJ whole genome shotgun (WGS) entry which is preliminary data.</text>
</comment>
<feature type="chain" id="PRO_5045771183" evidence="1">
    <location>
        <begin position="23"/>
        <end position="102"/>
    </location>
</feature>
<accession>A0ABW0QIL5</accession>
<evidence type="ECO:0000313" key="3">
    <source>
        <dbReference type="Proteomes" id="UP001596114"/>
    </source>
</evidence>
<dbReference type="EMBL" id="JBHSNF010000001">
    <property type="protein sequence ID" value="MFC5524185.1"/>
    <property type="molecule type" value="Genomic_DNA"/>
</dbReference>
<dbReference type="Proteomes" id="UP001596114">
    <property type="component" value="Unassembled WGS sequence"/>
</dbReference>
<proteinExistence type="predicted"/>
<evidence type="ECO:0000256" key="1">
    <source>
        <dbReference type="SAM" id="SignalP"/>
    </source>
</evidence>
<dbReference type="PROSITE" id="PS51257">
    <property type="entry name" value="PROKAR_LIPOPROTEIN"/>
    <property type="match status" value="1"/>
</dbReference>